<dbReference type="GeneID" id="10277674"/>
<proteinExistence type="predicted"/>
<accession>F0T6U5</accession>
<gene>
    <name evidence="4" type="ordered locus">Metbo_1223</name>
</gene>
<dbReference type="Proteomes" id="UP000007490">
    <property type="component" value="Chromosome"/>
</dbReference>
<dbReference type="EMBL" id="CP002551">
    <property type="protein sequence ID" value="ADZ09465.1"/>
    <property type="molecule type" value="Genomic_DNA"/>
</dbReference>
<protein>
    <submittedName>
        <fullName evidence="4">Response regulator receiver protein</fullName>
    </submittedName>
</protein>
<dbReference type="AlphaFoldDB" id="F0T6U5"/>
<dbReference type="OrthoDB" id="2830at2157"/>
<dbReference type="CDD" id="cd17534">
    <property type="entry name" value="REC_DC-like"/>
    <property type="match status" value="1"/>
</dbReference>
<feature type="domain" description="Response regulatory" evidence="3">
    <location>
        <begin position="5"/>
        <end position="120"/>
    </location>
</feature>
<dbReference type="PANTHER" id="PTHR44591">
    <property type="entry name" value="STRESS RESPONSE REGULATOR PROTEIN 1"/>
    <property type="match status" value="1"/>
</dbReference>
<evidence type="ECO:0000259" key="3">
    <source>
        <dbReference type="PROSITE" id="PS50110"/>
    </source>
</evidence>
<keyword evidence="1 2" id="KW-0597">Phosphoprotein</keyword>
<dbReference type="KEGG" id="mel:Metbo_1223"/>
<dbReference type="eggNOG" id="arCOG06537">
    <property type="taxonomic scope" value="Archaea"/>
</dbReference>
<evidence type="ECO:0000256" key="1">
    <source>
        <dbReference type="ARBA" id="ARBA00022553"/>
    </source>
</evidence>
<reference evidence="4 5" key="2">
    <citation type="journal article" date="2014" name="Int. J. Syst. Evol. Microbiol.">
        <title>Methanobacterium paludis sp. nov. and a novel strain of Methanobacterium lacus isolated from northern peatlands.</title>
        <authorList>
            <person name="Cadillo-Quiroz H."/>
            <person name="Brauer S.L."/>
            <person name="Goodson N."/>
            <person name="Yavitt J.B."/>
            <person name="Zinder S.H."/>
        </authorList>
    </citation>
    <scope>NUCLEOTIDE SEQUENCE [LARGE SCALE GENOMIC DNA]</scope>
    <source>
        <strain evidence="4 5">AL-21</strain>
    </source>
</reference>
<evidence type="ECO:0000256" key="2">
    <source>
        <dbReference type="PROSITE-ProRule" id="PRU00169"/>
    </source>
</evidence>
<dbReference type="HOGENOM" id="CLU_000445_69_11_2"/>
<dbReference type="InterPro" id="IPR011006">
    <property type="entry name" value="CheY-like_superfamily"/>
</dbReference>
<feature type="modified residue" description="4-aspartylphosphate" evidence="2">
    <location>
        <position position="55"/>
    </location>
</feature>
<dbReference type="SMART" id="SM00448">
    <property type="entry name" value="REC"/>
    <property type="match status" value="1"/>
</dbReference>
<dbReference type="SUPFAM" id="SSF52172">
    <property type="entry name" value="CheY-like"/>
    <property type="match status" value="1"/>
</dbReference>
<organism evidence="4 5">
    <name type="scientific">Methanobacterium lacus (strain AL-21)</name>
    <dbReference type="NCBI Taxonomy" id="877455"/>
    <lineage>
        <taxon>Archaea</taxon>
        <taxon>Methanobacteriati</taxon>
        <taxon>Methanobacteriota</taxon>
        <taxon>Methanomada group</taxon>
        <taxon>Methanobacteria</taxon>
        <taxon>Methanobacteriales</taxon>
        <taxon>Methanobacteriaceae</taxon>
        <taxon>Methanobacterium</taxon>
    </lineage>
</organism>
<dbReference type="Gene3D" id="3.40.50.2300">
    <property type="match status" value="1"/>
</dbReference>
<sequence length="128" mass="14846">MGNTKIFITEDQMILKLDLKNRLETLNYEVVGMADNGYDAIEQIEKLDPDVVLMDIVLKGELNGIETAQLIKDKFNTPIIYMSAYYDDEILDKAAKTQPDGYITKPYEDVLIRTTIEMAMRKRKYRDE</sequence>
<dbReference type="InterPro" id="IPR050595">
    <property type="entry name" value="Bact_response_regulator"/>
</dbReference>
<dbReference type="STRING" id="877455.Metbo_1223"/>
<evidence type="ECO:0000313" key="5">
    <source>
        <dbReference type="Proteomes" id="UP000007490"/>
    </source>
</evidence>
<keyword evidence="5" id="KW-1185">Reference proteome</keyword>
<evidence type="ECO:0000313" key="4">
    <source>
        <dbReference type="EMBL" id="ADZ09465.1"/>
    </source>
</evidence>
<name>F0T6U5_METLA</name>
<dbReference type="GO" id="GO:0000160">
    <property type="term" value="P:phosphorelay signal transduction system"/>
    <property type="evidence" value="ECO:0007669"/>
    <property type="project" value="InterPro"/>
</dbReference>
<dbReference type="PROSITE" id="PS50110">
    <property type="entry name" value="RESPONSE_REGULATORY"/>
    <property type="match status" value="1"/>
</dbReference>
<reference evidence="5" key="1">
    <citation type="submission" date="2011-02" db="EMBL/GenBank/DDBJ databases">
        <title>Complete sequence of Methanobacterium sp. AL-21.</title>
        <authorList>
            <consortium name="US DOE Joint Genome Institute"/>
            <person name="Lucas S."/>
            <person name="Copeland A."/>
            <person name="Lapidus A."/>
            <person name="Cheng J.-F."/>
            <person name="Goodwin L."/>
            <person name="Pitluck S."/>
            <person name="Chertkov O."/>
            <person name="Detter J.C."/>
            <person name="Han C."/>
            <person name="Tapia R."/>
            <person name="Land M."/>
            <person name="Hauser L."/>
            <person name="Kyrpides N."/>
            <person name="Ivanova N."/>
            <person name="Mikhailova N."/>
            <person name="Pagani I."/>
            <person name="Cadillo-Quiroz H."/>
            <person name="Imachi H."/>
            <person name="Zinder S."/>
            <person name="Liu W."/>
            <person name="Woyke T."/>
        </authorList>
    </citation>
    <scope>NUCLEOTIDE SEQUENCE [LARGE SCALE GENOMIC DNA]</scope>
    <source>
        <strain evidence="5">AL-21</strain>
    </source>
</reference>
<dbReference type="Pfam" id="PF00072">
    <property type="entry name" value="Response_reg"/>
    <property type="match status" value="1"/>
</dbReference>
<dbReference type="InterPro" id="IPR001789">
    <property type="entry name" value="Sig_transdc_resp-reg_receiver"/>
</dbReference>
<dbReference type="RefSeq" id="WP_013644816.1">
    <property type="nucleotide sequence ID" value="NC_015216.1"/>
</dbReference>
<dbReference type="PANTHER" id="PTHR44591:SF3">
    <property type="entry name" value="RESPONSE REGULATORY DOMAIN-CONTAINING PROTEIN"/>
    <property type="match status" value="1"/>
</dbReference>